<evidence type="ECO:0000313" key="15">
    <source>
        <dbReference type="EMBL" id="GAK44085.1"/>
    </source>
</evidence>
<name>A0A081B7R7_9HYPH</name>
<dbReference type="InterPro" id="IPR019811">
    <property type="entry name" value="HDH_CS"/>
</dbReference>
<dbReference type="SUPFAM" id="SSF55021">
    <property type="entry name" value="ACT-like"/>
    <property type="match status" value="1"/>
</dbReference>
<feature type="binding site" evidence="12">
    <location>
        <position position="107"/>
    </location>
    <ligand>
        <name>NADPH</name>
        <dbReference type="ChEBI" id="CHEBI:57783"/>
    </ligand>
</feature>
<comment type="pathway">
    <text evidence="2">Amino-acid biosynthesis; L-methionine biosynthesis via de novo pathway; L-homoserine from L-aspartate: step 3/3.</text>
</comment>
<dbReference type="Proteomes" id="UP000028702">
    <property type="component" value="Unassembled WGS sequence"/>
</dbReference>
<keyword evidence="8 12" id="KW-0521">NADP</keyword>
<reference evidence="15 16" key="1">
    <citation type="submission" date="2014-07" db="EMBL/GenBank/DDBJ databases">
        <title>Tepidicaulis marinum gen. nov., sp. nov., a novel marine bacterium denitrifying nitrate to nitrous oxide strictly under microaerobic conditions.</title>
        <authorList>
            <person name="Takeuchi M."/>
            <person name="Yamagishi T."/>
            <person name="Kamagata Y."/>
            <person name="Oshima K."/>
            <person name="Hattori M."/>
            <person name="Katayama T."/>
            <person name="Hanada S."/>
            <person name="Tamaki H."/>
            <person name="Marumo K."/>
            <person name="Maeda H."/>
            <person name="Nedachi M."/>
            <person name="Iwasaki W."/>
            <person name="Suwa Y."/>
            <person name="Sakata S."/>
        </authorList>
    </citation>
    <scope>NUCLEOTIDE SEQUENCE [LARGE SCALE GENOMIC DNA]</scope>
    <source>
        <strain evidence="15 16">MA2</strain>
    </source>
</reference>
<comment type="similarity">
    <text evidence="3 13">Belongs to the homoserine dehydrogenase family.</text>
</comment>
<feature type="active site" description="Proton donor" evidence="11">
    <location>
        <position position="207"/>
    </location>
</feature>
<evidence type="ECO:0000256" key="4">
    <source>
        <dbReference type="ARBA" id="ARBA00013213"/>
    </source>
</evidence>
<comment type="pathway">
    <text evidence="1">Amino-acid biosynthesis; L-threonine biosynthesis; L-threonine from L-aspartate: step 3/5.</text>
</comment>
<evidence type="ECO:0000256" key="10">
    <source>
        <dbReference type="ARBA" id="ARBA00023167"/>
    </source>
</evidence>
<accession>A0A081B7R7</accession>
<feature type="binding site" evidence="12">
    <location>
        <begin position="10"/>
        <end position="17"/>
    </location>
    <ligand>
        <name>NADP(+)</name>
        <dbReference type="ChEBI" id="CHEBI:58349"/>
    </ligand>
</feature>
<organism evidence="15 16">
    <name type="scientific">Tepidicaulis marinus</name>
    <dbReference type="NCBI Taxonomy" id="1333998"/>
    <lineage>
        <taxon>Bacteria</taxon>
        <taxon>Pseudomonadati</taxon>
        <taxon>Pseudomonadota</taxon>
        <taxon>Alphaproteobacteria</taxon>
        <taxon>Hyphomicrobiales</taxon>
        <taxon>Parvibaculaceae</taxon>
        <taxon>Tepidicaulis</taxon>
    </lineage>
</organism>
<keyword evidence="6" id="KW-0028">Amino-acid biosynthesis</keyword>
<dbReference type="AlphaFoldDB" id="A0A081B7R7"/>
<dbReference type="Pfam" id="PF01842">
    <property type="entry name" value="ACT"/>
    <property type="match status" value="1"/>
</dbReference>
<evidence type="ECO:0000259" key="14">
    <source>
        <dbReference type="PROSITE" id="PS51671"/>
    </source>
</evidence>
<dbReference type="PROSITE" id="PS01042">
    <property type="entry name" value="HOMOSER_DHGENASE"/>
    <property type="match status" value="1"/>
</dbReference>
<dbReference type="InterPro" id="IPR036291">
    <property type="entry name" value="NAD(P)-bd_dom_sf"/>
</dbReference>
<evidence type="ECO:0000256" key="9">
    <source>
        <dbReference type="ARBA" id="ARBA00023002"/>
    </source>
</evidence>
<dbReference type="CDD" id="cd04881">
    <property type="entry name" value="ACT_HSDH-Hom"/>
    <property type="match status" value="1"/>
</dbReference>
<keyword evidence="16" id="KW-1185">Reference proteome</keyword>
<evidence type="ECO:0000256" key="5">
    <source>
        <dbReference type="ARBA" id="ARBA00013376"/>
    </source>
</evidence>
<dbReference type="RefSeq" id="WP_045442740.1">
    <property type="nucleotide sequence ID" value="NZ_BBIO01000002.1"/>
</dbReference>
<keyword evidence="10" id="KW-0486">Methionine biosynthesis</keyword>
<dbReference type="FunFam" id="3.30.360.10:FF:000005">
    <property type="entry name" value="Homoserine dehydrogenase"/>
    <property type="match status" value="1"/>
</dbReference>
<proteinExistence type="inferred from homology"/>
<sequence length="433" mass="46303">MKEPLKLAIAGLGTVGGGVVKVLTEEAKRIEALCGRKIEIVAVSARHRQHDRGFDIDAFRWYDDPVAMAADPDSDVFVELIGGSDGAAKLAVEQALASGKHVVTANKALIAHHGTTLARMAEENQVALQFEAAVAGGVPIIKALREGLVANGIERVSGILNGTCNYILTVMETSGREYEDVLADAQKLGYAEADPSFDVGGTDAAHKLTILASLAFGTLPDFDQVYVEGLETVTPLDIRLADDFGYKVRLLGIAQRDGKRMELRVHPTLVGKNSSLAAVTGVFNAVEVVGSHVGPVMLEGRGAGEGPTASAVVADIVDVARGNIAQPFGLPASMLEEASYKPIKDHTGAYYLRVHAVDRAGSMAEITRALAEAEVSIERIVQRKDPIPEEDNRLPVVFITHDTDEVTMQRALALLAKHKDVVDEPLLIRIEQE</sequence>
<dbReference type="InterPro" id="IPR002912">
    <property type="entry name" value="ACT_dom"/>
</dbReference>
<dbReference type="PIRSF" id="PIRSF000098">
    <property type="entry name" value="Homoser_dehydrog"/>
    <property type="match status" value="1"/>
</dbReference>
<dbReference type="SUPFAM" id="SSF51735">
    <property type="entry name" value="NAD(P)-binding Rossmann-fold domains"/>
    <property type="match status" value="1"/>
</dbReference>
<dbReference type="UniPathway" id="UPA00051">
    <property type="reaction ID" value="UER00465"/>
</dbReference>
<evidence type="ECO:0000256" key="8">
    <source>
        <dbReference type="ARBA" id="ARBA00022857"/>
    </source>
</evidence>
<feature type="domain" description="ACT" evidence="14">
    <location>
        <begin position="351"/>
        <end position="429"/>
    </location>
</feature>
<dbReference type="PROSITE" id="PS51671">
    <property type="entry name" value="ACT"/>
    <property type="match status" value="1"/>
</dbReference>
<dbReference type="PANTHER" id="PTHR43331:SF1">
    <property type="entry name" value="HOMOSERINE DEHYDROGENASE"/>
    <property type="match status" value="1"/>
</dbReference>
<dbReference type="EC" id="1.1.1.3" evidence="4"/>
<comment type="caution">
    <text evidence="15">The sequence shown here is derived from an EMBL/GenBank/DDBJ whole genome shotgun (WGS) entry which is preliminary data.</text>
</comment>
<dbReference type="Gene3D" id="3.30.70.260">
    <property type="match status" value="1"/>
</dbReference>
<dbReference type="EMBL" id="BBIO01000002">
    <property type="protein sequence ID" value="GAK44085.1"/>
    <property type="molecule type" value="Genomic_DNA"/>
</dbReference>
<dbReference type="InterPro" id="IPR045865">
    <property type="entry name" value="ACT-like_dom_sf"/>
</dbReference>
<evidence type="ECO:0000256" key="13">
    <source>
        <dbReference type="RuleBase" id="RU004171"/>
    </source>
</evidence>
<dbReference type="SUPFAM" id="SSF55347">
    <property type="entry name" value="Glyceraldehyde-3-phosphate dehydrogenase-like, C-terminal domain"/>
    <property type="match status" value="1"/>
</dbReference>
<dbReference type="GO" id="GO:0009088">
    <property type="term" value="P:threonine biosynthetic process"/>
    <property type="evidence" value="ECO:0007669"/>
    <property type="project" value="UniProtKB-UniPathway"/>
</dbReference>
<evidence type="ECO:0000256" key="12">
    <source>
        <dbReference type="PIRSR" id="PIRSR000098-2"/>
    </source>
</evidence>
<protein>
    <recommendedName>
        <fullName evidence="5">Homoserine dehydrogenase</fullName>
        <ecNumber evidence="4">1.1.1.3</ecNumber>
    </recommendedName>
</protein>
<keyword evidence="9" id="KW-0560">Oxidoreductase</keyword>
<dbReference type="Gene3D" id="3.40.50.720">
    <property type="entry name" value="NAD(P)-binding Rossmann-like Domain"/>
    <property type="match status" value="1"/>
</dbReference>
<evidence type="ECO:0000256" key="3">
    <source>
        <dbReference type="ARBA" id="ARBA00006753"/>
    </source>
</evidence>
<evidence type="ECO:0000256" key="1">
    <source>
        <dbReference type="ARBA" id="ARBA00005056"/>
    </source>
</evidence>
<dbReference type="PANTHER" id="PTHR43331">
    <property type="entry name" value="HOMOSERINE DEHYDROGENASE"/>
    <property type="match status" value="1"/>
</dbReference>
<evidence type="ECO:0000256" key="7">
    <source>
        <dbReference type="ARBA" id="ARBA00022697"/>
    </source>
</evidence>
<keyword evidence="7" id="KW-0791">Threonine biosynthesis</keyword>
<dbReference type="InterPro" id="IPR005106">
    <property type="entry name" value="Asp/hSer_DH_NAD-bd"/>
</dbReference>
<dbReference type="Pfam" id="PF00742">
    <property type="entry name" value="Homoserine_dh"/>
    <property type="match status" value="1"/>
</dbReference>
<dbReference type="GO" id="GO:0004412">
    <property type="term" value="F:homoserine dehydrogenase activity"/>
    <property type="evidence" value="ECO:0007669"/>
    <property type="project" value="UniProtKB-EC"/>
</dbReference>
<evidence type="ECO:0000256" key="2">
    <source>
        <dbReference type="ARBA" id="ARBA00005062"/>
    </source>
</evidence>
<dbReference type="eggNOG" id="COG0460">
    <property type="taxonomic scope" value="Bacteria"/>
</dbReference>
<dbReference type="GO" id="GO:0050661">
    <property type="term" value="F:NADP binding"/>
    <property type="evidence" value="ECO:0007669"/>
    <property type="project" value="InterPro"/>
</dbReference>
<feature type="binding site" evidence="12">
    <location>
        <position position="192"/>
    </location>
    <ligand>
        <name>L-homoserine</name>
        <dbReference type="ChEBI" id="CHEBI:57476"/>
    </ligand>
</feature>
<dbReference type="UniPathway" id="UPA00050">
    <property type="reaction ID" value="UER00063"/>
</dbReference>
<gene>
    <name evidence="15" type="ORF">M2A_0584</name>
</gene>
<dbReference type="NCBIfam" id="NF004976">
    <property type="entry name" value="PRK06349.1"/>
    <property type="match status" value="1"/>
</dbReference>
<dbReference type="Gene3D" id="3.30.360.10">
    <property type="entry name" value="Dihydrodipicolinate Reductase, domain 2"/>
    <property type="match status" value="1"/>
</dbReference>
<evidence type="ECO:0000256" key="11">
    <source>
        <dbReference type="PIRSR" id="PIRSR000098-1"/>
    </source>
</evidence>
<dbReference type="InterPro" id="IPR016204">
    <property type="entry name" value="HDH"/>
</dbReference>
<evidence type="ECO:0000256" key="6">
    <source>
        <dbReference type="ARBA" id="ARBA00022605"/>
    </source>
</evidence>
<dbReference type="GO" id="GO:0009086">
    <property type="term" value="P:methionine biosynthetic process"/>
    <property type="evidence" value="ECO:0007669"/>
    <property type="project" value="UniProtKB-KW"/>
</dbReference>
<dbReference type="InterPro" id="IPR001342">
    <property type="entry name" value="HDH_cat"/>
</dbReference>
<dbReference type="STRING" id="1333998.M2A_0584"/>
<dbReference type="Pfam" id="PF03447">
    <property type="entry name" value="NAD_binding_3"/>
    <property type="match status" value="1"/>
</dbReference>
<evidence type="ECO:0000313" key="16">
    <source>
        <dbReference type="Proteomes" id="UP000028702"/>
    </source>
</evidence>